<dbReference type="RefSeq" id="WP_014111319.1">
    <property type="nucleotide sequence ID" value="NC_016043.1"/>
</dbReference>
<dbReference type="SUPFAM" id="SSF53850">
    <property type="entry name" value="Periplasmic binding protein-like II"/>
    <property type="match status" value="1"/>
</dbReference>
<evidence type="ECO:0000313" key="4">
    <source>
        <dbReference type="Proteomes" id="UP000009284"/>
    </source>
</evidence>
<gene>
    <name evidence="3" type="ordered locus">TASI_0649</name>
</gene>
<organism evidence="3 4">
    <name type="scientific">Taylorella asinigenitalis (strain MCE3)</name>
    <dbReference type="NCBI Taxonomy" id="1008459"/>
    <lineage>
        <taxon>Bacteria</taxon>
        <taxon>Pseudomonadati</taxon>
        <taxon>Pseudomonadota</taxon>
        <taxon>Betaproteobacteria</taxon>
        <taxon>Burkholderiales</taxon>
        <taxon>Alcaligenaceae</taxon>
        <taxon>Taylorella</taxon>
    </lineage>
</organism>
<proteinExistence type="predicted"/>
<dbReference type="CDD" id="cd13567">
    <property type="entry name" value="PBP2_TtGluBP"/>
    <property type="match status" value="1"/>
</dbReference>
<feature type="chain" id="PRO_5003467114" evidence="2">
    <location>
        <begin position="19"/>
        <end position="353"/>
    </location>
</feature>
<protein>
    <submittedName>
        <fullName evidence="3">TRAP transporter-like protein</fullName>
    </submittedName>
</protein>
<dbReference type="AlphaFoldDB" id="G4QAW2"/>
<dbReference type="OrthoDB" id="9780180at2"/>
<dbReference type="NCBIfam" id="TIGR02122">
    <property type="entry name" value="TRAP_TAXI"/>
    <property type="match status" value="1"/>
</dbReference>
<dbReference type="EMBL" id="CP003059">
    <property type="protein sequence ID" value="AEP36422.1"/>
    <property type="molecule type" value="Genomic_DNA"/>
</dbReference>
<dbReference type="STRING" id="1008459.TASI_0649"/>
<sequence length="353" mass="37643">MKLFKTTSILAFVLVALAACGEKEDTNKTTSKTETTTTETKTVTQETKAPETSSDTAKSEGLETKFVTIATGGASGPYNIIATTLADEYNKAYGVNSKTQTTGASVENANLVGGGKVEMAFLMSDILSDAVKGQNSFKQPVETIRQMAVLYPNFVQVVTSKDSGINTLADIKGKRVSVGAPGSGTEANARNLIEGFGMTYNDIKVDYLGYAESADALKTGKVDVAFLTSGLPNASLLELSRSFPMKLVSVPAEKLKEIADKAPYFSSKEIPAGTYGNDEPVTTAVIRNAIIVSSKLSDDDVYKLTKTFIEKLPNLQNSHQAIKAVDSKSAQEGMVAPIHPGAKKYYDELNAKQ</sequence>
<dbReference type="PANTHER" id="PTHR42941">
    <property type="entry name" value="SLL1037 PROTEIN"/>
    <property type="match status" value="1"/>
</dbReference>
<reference evidence="3 4" key="2">
    <citation type="journal article" date="2012" name="PLoS ONE">
        <title>Genomic characterization of the taylorella genus.</title>
        <authorList>
            <person name="Hebert L."/>
            <person name="Moumen B."/>
            <person name="Pons N."/>
            <person name="Duquesne F."/>
            <person name="Breuil M.F."/>
            <person name="Goux D."/>
            <person name="Batto J.M."/>
            <person name="Laugier C."/>
            <person name="Renault P."/>
            <person name="Petry S."/>
        </authorList>
    </citation>
    <scope>NUCLEOTIDE SEQUENCE [LARGE SCALE GENOMIC DNA]</scope>
    <source>
        <strain evidence="3 4">MCE3</strain>
    </source>
</reference>
<dbReference type="KEGG" id="tas:TASI_0649"/>
<evidence type="ECO:0000256" key="1">
    <source>
        <dbReference type="SAM" id="MobiDB-lite"/>
    </source>
</evidence>
<feature type="signal peptide" evidence="2">
    <location>
        <begin position="1"/>
        <end position="18"/>
    </location>
</feature>
<dbReference type="PANTHER" id="PTHR42941:SF1">
    <property type="entry name" value="SLL1037 PROTEIN"/>
    <property type="match status" value="1"/>
</dbReference>
<reference key="1">
    <citation type="submission" date="2011-09" db="EMBL/GenBank/DDBJ databases">
        <title>Genomic characterization of the Taylorella genus.</title>
        <authorList>
            <person name="Hebert L."/>
            <person name="Moumen B."/>
            <person name="Pons N."/>
            <person name="Duquesne F."/>
            <person name="Breuil M.-F."/>
            <person name="Goux D."/>
            <person name="Batto J.-M."/>
            <person name="Renault P."/>
            <person name="Laugier C."/>
            <person name="Petry S."/>
        </authorList>
    </citation>
    <scope>NUCLEOTIDE SEQUENCE</scope>
    <source>
        <strain>MCE3</strain>
    </source>
</reference>
<dbReference type="Proteomes" id="UP000009284">
    <property type="component" value="Chromosome"/>
</dbReference>
<accession>G4QAW2</accession>
<dbReference type="InterPro" id="IPR011852">
    <property type="entry name" value="TRAP_TAXI"/>
</dbReference>
<dbReference type="Gene3D" id="3.40.190.10">
    <property type="entry name" value="Periplasmic binding protein-like II"/>
    <property type="match status" value="2"/>
</dbReference>
<keyword evidence="4" id="KW-1185">Reference proteome</keyword>
<dbReference type="HOGENOM" id="CLU_033215_0_0_4"/>
<evidence type="ECO:0000313" key="3">
    <source>
        <dbReference type="EMBL" id="AEP36422.1"/>
    </source>
</evidence>
<feature type="region of interest" description="Disordered" evidence="1">
    <location>
        <begin position="24"/>
        <end position="59"/>
    </location>
</feature>
<name>G4QAW2_TAYAM</name>
<evidence type="ECO:0000256" key="2">
    <source>
        <dbReference type="SAM" id="SignalP"/>
    </source>
</evidence>
<dbReference type="Pfam" id="PF16868">
    <property type="entry name" value="NMT1_3"/>
    <property type="match status" value="1"/>
</dbReference>
<feature type="compositionally biased region" description="Low complexity" evidence="1">
    <location>
        <begin position="28"/>
        <end position="47"/>
    </location>
</feature>
<dbReference type="eggNOG" id="COG2358">
    <property type="taxonomic scope" value="Bacteria"/>
</dbReference>
<dbReference type="PROSITE" id="PS51257">
    <property type="entry name" value="PROKAR_LIPOPROTEIN"/>
    <property type="match status" value="1"/>
</dbReference>
<keyword evidence="2" id="KW-0732">Signal</keyword>